<gene>
    <name evidence="1" type="ORF">EIP91_009860</name>
</gene>
<dbReference type="EMBL" id="RWJN01000577">
    <property type="protein sequence ID" value="TCD60557.1"/>
    <property type="molecule type" value="Genomic_DNA"/>
</dbReference>
<organism evidence="1 2">
    <name type="scientific">Steccherinum ochraceum</name>
    <dbReference type="NCBI Taxonomy" id="92696"/>
    <lineage>
        <taxon>Eukaryota</taxon>
        <taxon>Fungi</taxon>
        <taxon>Dikarya</taxon>
        <taxon>Basidiomycota</taxon>
        <taxon>Agaricomycotina</taxon>
        <taxon>Agaricomycetes</taxon>
        <taxon>Polyporales</taxon>
        <taxon>Steccherinaceae</taxon>
        <taxon>Steccherinum</taxon>
    </lineage>
</organism>
<proteinExistence type="predicted"/>
<keyword evidence="2" id="KW-1185">Reference proteome</keyword>
<dbReference type="Proteomes" id="UP000292702">
    <property type="component" value="Unassembled WGS sequence"/>
</dbReference>
<comment type="caution">
    <text evidence="1">The sequence shown here is derived from an EMBL/GenBank/DDBJ whole genome shotgun (WGS) entry which is preliminary data.</text>
</comment>
<evidence type="ECO:0000313" key="2">
    <source>
        <dbReference type="Proteomes" id="UP000292702"/>
    </source>
</evidence>
<evidence type="ECO:0000313" key="1">
    <source>
        <dbReference type="EMBL" id="TCD60557.1"/>
    </source>
</evidence>
<accession>A0A4V2MV06</accession>
<sequence length="122" mass="13692">MDINTGLLVTPSVQGPDLLRNPPYKDLEDEQLVAYHDGAWRSMEGVEATESAIEVVWPADSIQALTGILSREYYSQHDYTEIQNDKSAYLAQFFFNTRRGKSSSQHSSLRTQLILGEDIALA</sequence>
<reference evidence="1 2" key="1">
    <citation type="submission" date="2018-11" db="EMBL/GenBank/DDBJ databases">
        <title>Genome assembly of Steccherinum ochraceum LE-BIN_3174, the white-rot fungus of the Steccherinaceae family (The Residual Polyporoid clade, Polyporales, Basidiomycota).</title>
        <authorList>
            <person name="Fedorova T.V."/>
            <person name="Glazunova O.A."/>
            <person name="Landesman E.O."/>
            <person name="Moiseenko K.V."/>
            <person name="Psurtseva N.V."/>
            <person name="Savinova O.S."/>
            <person name="Shakhova N.V."/>
            <person name="Tyazhelova T.V."/>
            <person name="Vasina D.V."/>
        </authorList>
    </citation>
    <scope>NUCLEOTIDE SEQUENCE [LARGE SCALE GENOMIC DNA]</scope>
    <source>
        <strain evidence="1 2">LE-BIN_3174</strain>
    </source>
</reference>
<dbReference type="AlphaFoldDB" id="A0A4V2MV06"/>
<protein>
    <submittedName>
        <fullName evidence="1">Uncharacterized protein</fullName>
    </submittedName>
</protein>
<name>A0A4V2MV06_9APHY</name>